<keyword evidence="2" id="KW-1185">Reference proteome</keyword>
<gene>
    <name evidence="1" type="ORF">MPOCJGCO_3151</name>
</gene>
<proteinExistence type="predicted"/>
<dbReference type="Proteomes" id="UP001055057">
    <property type="component" value="Unassembled WGS sequence"/>
</dbReference>
<organism evidence="1 2">
    <name type="scientific">Methylobacterium trifolii</name>
    <dbReference type="NCBI Taxonomy" id="1003092"/>
    <lineage>
        <taxon>Bacteria</taxon>
        <taxon>Pseudomonadati</taxon>
        <taxon>Pseudomonadota</taxon>
        <taxon>Alphaproteobacteria</taxon>
        <taxon>Hyphomicrobiales</taxon>
        <taxon>Methylobacteriaceae</taxon>
        <taxon>Methylobacterium</taxon>
    </lineage>
</organism>
<dbReference type="EMBL" id="BPRB01000182">
    <property type="protein sequence ID" value="GJE61030.1"/>
    <property type="molecule type" value="Genomic_DNA"/>
</dbReference>
<name>A0ABQ4U0M3_9HYPH</name>
<dbReference type="RefSeq" id="WP_238183610.1">
    <property type="nucleotide sequence ID" value="NZ_BPRB01000182.1"/>
</dbReference>
<evidence type="ECO:0000313" key="1">
    <source>
        <dbReference type="EMBL" id="GJE61030.1"/>
    </source>
</evidence>
<reference evidence="1" key="2">
    <citation type="submission" date="2021-08" db="EMBL/GenBank/DDBJ databases">
        <authorList>
            <person name="Tani A."/>
            <person name="Ola A."/>
            <person name="Ogura Y."/>
            <person name="Katsura K."/>
            <person name="Hayashi T."/>
        </authorList>
    </citation>
    <scope>NUCLEOTIDE SEQUENCE</scope>
    <source>
        <strain evidence="1">DSM 23632</strain>
    </source>
</reference>
<reference evidence="1" key="1">
    <citation type="journal article" date="2021" name="Front. Microbiol.">
        <title>Comprehensive Comparative Genomics and Phenotyping of Methylobacterium Species.</title>
        <authorList>
            <person name="Alessa O."/>
            <person name="Ogura Y."/>
            <person name="Fujitani Y."/>
            <person name="Takami H."/>
            <person name="Hayashi T."/>
            <person name="Sahin N."/>
            <person name="Tani A."/>
        </authorList>
    </citation>
    <scope>NUCLEOTIDE SEQUENCE</scope>
    <source>
        <strain evidence="1">DSM 23632</strain>
    </source>
</reference>
<evidence type="ECO:0000313" key="2">
    <source>
        <dbReference type="Proteomes" id="UP001055057"/>
    </source>
</evidence>
<sequence length="130" mass="14222">MPFPVSAPWPSFSPLFGDVTQAFAPFLNQQVSVTYAGNPAIEREVVSDVASFGRQIGLLTDAVLVLAHGRDEEEIKALRKVAERVAKVKDRRKADAAVEARDALDALAKVDARALDRLLRTYPAPKPRDP</sequence>
<comment type="caution">
    <text evidence="1">The sequence shown here is derived from an EMBL/GenBank/DDBJ whole genome shotgun (WGS) entry which is preliminary data.</text>
</comment>
<accession>A0ABQ4U0M3</accession>
<protein>
    <submittedName>
        <fullName evidence="1">Uncharacterized protein</fullName>
    </submittedName>
</protein>